<feature type="transmembrane region" description="Helical" evidence="6">
    <location>
        <begin position="303"/>
        <end position="323"/>
    </location>
</feature>
<feature type="transmembrane region" description="Helical" evidence="6">
    <location>
        <begin position="187"/>
        <end position="206"/>
    </location>
</feature>
<accession>A0ABR4WVT7</accession>
<dbReference type="Proteomes" id="UP000029721">
    <property type="component" value="Unassembled WGS sequence"/>
</dbReference>
<sequence>MPDVFVILFGFMILVMIMSYIVPAGSYERIKNNGLTQVSTDSFQYIDAMPLGFLDLFTAIHQGLTGASGIIFLILVVGGSLKVIESTGAINNGIYRLIHLAKGNHNVLIVMFCTTFAIFSSVGIAPNLAIAFIPIGLLLSRSLQLDPIVGVSMIFLGAYAGFAGGVFDPVVTVTGQKIAELPLFSGFLFRGVIFLVFLSITIVYICRYAQRVRSNPDNSFMGHVGTAPDPKDGELEAAPVLSLSHRIVLLLIPVAIGTFLYGGFNFGWGIKELSAVFIILGIVTAAICRVTPNDFVKRMMAGANEVMYGALVVGVAAAVIVLLKQASLIDTIVHGIVSSLDGHGKIMAMQLLYAFNLTFNGLITSGTGQAAIVMPIMVPIGDMLEVTRQSTFITFKLGDAVTNIITPLSGTLMACLAIARVSYVEWFRFALPLVLIWVVVGGLFVAIAVSINYGPF</sequence>
<keyword evidence="4 6" id="KW-1133">Transmembrane helix</keyword>
<evidence type="ECO:0000256" key="5">
    <source>
        <dbReference type="ARBA" id="ARBA00023136"/>
    </source>
</evidence>
<feature type="transmembrane region" description="Helical" evidence="6">
    <location>
        <begin position="48"/>
        <end position="77"/>
    </location>
</feature>
<feature type="transmembrane region" description="Helical" evidence="6">
    <location>
        <begin position="273"/>
        <end position="291"/>
    </location>
</feature>
<keyword evidence="8" id="KW-1185">Reference proteome</keyword>
<dbReference type="InterPro" id="IPR051679">
    <property type="entry name" value="DASS-Related_Transporters"/>
</dbReference>
<keyword evidence="2" id="KW-1003">Cell membrane</keyword>
<evidence type="ECO:0000256" key="6">
    <source>
        <dbReference type="SAM" id="Phobius"/>
    </source>
</evidence>
<feature type="transmembrane region" description="Helical" evidence="6">
    <location>
        <begin position="6"/>
        <end position="27"/>
    </location>
</feature>
<dbReference type="PANTHER" id="PTHR43652">
    <property type="entry name" value="BASIC AMINO ACID ANTIPORTER YFCC-RELATED"/>
    <property type="match status" value="1"/>
</dbReference>
<reference evidence="7 8" key="1">
    <citation type="submission" date="2014-06" db="EMBL/GenBank/DDBJ databases">
        <title>Draft genome sequence of an extremely salt tolerant bacteria Halomonas salina/CIFRI 1.</title>
        <authorList>
            <person name="Behera B.D."/>
            <person name="Meena D.K."/>
            <person name="Das P."/>
            <person name="Maharana J."/>
            <person name="Paria P."/>
            <person name="Sharma A.P."/>
            <person name="Shamsudheen K.V."/>
            <person name="Rijit J."/>
            <person name="Dixit V."/>
            <person name="Verma A."/>
            <person name="Scaria V."/>
            <person name="Sivasubbu S."/>
        </authorList>
    </citation>
    <scope>NUCLEOTIDE SEQUENCE [LARGE SCALE GENOMIC DNA]</scope>
    <source>
        <strain evidence="7 8">CIFRI 1</strain>
    </source>
</reference>
<keyword evidence="5 6" id="KW-0472">Membrane</keyword>
<organism evidence="7 8">
    <name type="scientific">Halomonas salina</name>
    <dbReference type="NCBI Taxonomy" id="42565"/>
    <lineage>
        <taxon>Bacteria</taxon>
        <taxon>Pseudomonadati</taxon>
        <taxon>Pseudomonadota</taxon>
        <taxon>Gammaproteobacteria</taxon>
        <taxon>Oceanospirillales</taxon>
        <taxon>Halomonadaceae</taxon>
        <taxon>Halomonas</taxon>
    </lineage>
</organism>
<dbReference type="Pfam" id="PF03606">
    <property type="entry name" value="DcuC"/>
    <property type="match status" value="1"/>
</dbReference>
<evidence type="ECO:0000256" key="4">
    <source>
        <dbReference type="ARBA" id="ARBA00022989"/>
    </source>
</evidence>
<feature type="transmembrane region" description="Helical" evidence="6">
    <location>
        <begin position="145"/>
        <end position="167"/>
    </location>
</feature>
<dbReference type="InterPro" id="IPR018385">
    <property type="entry name" value="C4_dicarb_anaerob_car-like"/>
</dbReference>
<feature type="transmembrane region" description="Helical" evidence="6">
    <location>
        <begin position="357"/>
        <end position="380"/>
    </location>
</feature>
<evidence type="ECO:0000256" key="1">
    <source>
        <dbReference type="ARBA" id="ARBA00004651"/>
    </source>
</evidence>
<evidence type="ECO:0000256" key="2">
    <source>
        <dbReference type="ARBA" id="ARBA00022475"/>
    </source>
</evidence>
<feature type="transmembrane region" description="Helical" evidence="6">
    <location>
        <begin position="401"/>
        <end position="423"/>
    </location>
</feature>
<name>A0ABR4WVT7_9GAMM</name>
<comment type="caution">
    <text evidence="7">The sequence shown here is derived from an EMBL/GenBank/DDBJ whole genome shotgun (WGS) entry which is preliminary data.</text>
</comment>
<dbReference type="EMBL" id="JOKD01000010">
    <property type="protein sequence ID" value="KGE78852.1"/>
    <property type="molecule type" value="Genomic_DNA"/>
</dbReference>
<keyword evidence="3 6" id="KW-0812">Transmembrane</keyword>
<evidence type="ECO:0000313" key="8">
    <source>
        <dbReference type="Proteomes" id="UP000029721"/>
    </source>
</evidence>
<feature type="transmembrane region" description="Helical" evidence="6">
    <location>
        <begin position="429"/>
        <end position="453"/>
    </location>
</feature>
<comment type="subcellular location">
    <subcellularLocation>
        <location evidence="1">Cell membrane</location>
        <topology evidence="1">Multi-pass membrane protein</topology>
    </subcellularLocation>
</comment>
<dbReference type="PANTHER" id="PTHR43652:SF2">
    <property type="entry name" value="BASIC AMINO ACID ANTIPORTER YFCC-RELATED"/>
    <property type="match status" value="1"/>
</dbReference>
<evidence type="ECO:0000256" key="3">
    <source>
        <dbReference type="ARBA" id="ARBA00022692"/>
    </source>
</evidence>
<gene>
    <name evidence="7" type="ORF">FP66_00765</name>
</gene>
<dbReference type="RefSeq" id="WP_035593747.1">
    <property type="nucleotide sequence ID" value="NZ_JOKD01000010.1"/>
</dbReference>
<proteinExistence type="predicted"/>
<protein>
    <submittedName>
        <fullName evidence="7">Membrane protein</fullName>
    </submittedName>
</protein>
<feature type="transmembrane region" description="Helical" evidence="6">
    <location>
        <begin position="247"/>
        <end position="267"/>
    </location>
</feature>
<feature type="transmembrane region" description="Helical" evidence="6">
    <location>
        <begin position="107"/>
        <end position="133"/>
    </location>
</feature>
<evidence type="ECO:0000313" key="7">
    <source>
        <dbReference type="EMBL" id="KGE78852.1"/>
    </source>
</evidence>